<proteinExistence type="predicted"/>
<sequence length="305" mass="33315">MSATHQETVEVDLGGRRVTVPKGGLFDRYRMDTDLDEVARDSRVSGVDFFRRLPKTRVDSPIGSTLTPNFYYRMSSARLTMLARSRAIRARLPRELAPLEVVPGVGLASVIFFRYEVCDIDFYTEAAVGVAVRPARHGRLGAVDLAAALKNDHLDTYVLSLPVNTDIAQVRGHDGYGFPKWVTELDVDIDTRRAAARVVGDSGETDVAFSAPTPAQTRYPSGERVSTLTSYTSIAGAWHSTLSQTNVLSAGSAVLPRGVDLRLGKGRMTDDLRSLEPIRTIRLDVITEGQLALHMPVPYSVPSAA</sequence>
<keyword evidence="2" id="KW-1185">Reference proteome</keyword>
<protein>
    <submittedName>
        <fullName evidence="1">Acetoacetate decarboxylase family protein</fullName>
    </submittedName>
</protein>
<dbReference type="InterPro" id="IPR023375">
    <property type="entry name" value="ADC_dom_sf"/>
</dbReference>
<dbReference type="EMBL" id="JBHXCV010000002">
    <property type="protein sequence ID" value="MFD6792534.1"/>
    <property type="molecule type" value="Genomic_DNA"/>
</dbReference>
<name>A0ABW6G021_9PSEU</name>
<evidence type="ECO:0000313" key="2">
    <source>
        <dbReference type="Proteomes" id="UP001598673"/>
    </source>
</evidence>
<comment type="caution">
    <text evidence="1">The sequence shown here is derived from an EMBL/GenBank/DDBJ whole genome shotgun (WGS) entry which is preliminary data.</text>
</comment>
<dbReference type="Pfam" id="PF06314">
    <property type="entry name" value="ADC"/>
    <property type="match status" value="1"/>
</dbReference>
<dbReference type="RefSeq" id="WP_258936906.1">
    <property type="nucleotide sequence ID" value="NZ_JANBBF010000010.1"/>
</dbReference>
<organism evidence="1 2">
    <name type="scientific">Prauserella salsuginis</name>
    <dbReference type="NCBI Taxonomy" id="387889"/>
    <lineage>
        <taxon>Bacteria</taxon>
        <taxon>Bacillati</taxon>
        <taxon>Actinomycetota</taxon>
        <taxon>Actinomycetes</taxon>
        <taxon>Pseudonocardiales</taxon>
        <taxon>Pseudonocardiaceae</taxon>
        <taxon>Prauserella</taxon>
        <taxon>Prauserella salsuginis group</taxon>
    </lineage>
</organism>
<gene>
    <name evidence="1" type="ORF">ACFWGY_04300</name>
</gene>
<dbReference type="Gene3D" id="2.40.400.10">
    <property type="entry name" value="Acetoacetate decarboxylase-like"/>
    <property type="match status" value="1"/>
</dbReference>
<dbReference type="InterPro" id="IPR010451">
    <property type="entry name" value="Acetoacetate_decarboxylase"/>
</dbReference>
<dbReference type="SUPFAM" id="SSF160104">
    <property type="entry name" value="Acetoacetate decarboxylase-like"/>
    <property type="match status" value="1"/>
</dbReference>
<accession>A0ABW6G021</accession>
<reference evidence="1 2" key="1">
    <citation type="submission" date="2024-09" db="EMBL/GenBank/DDBJ databases">
        <title>The Natural Products Discovery Center: Release of the First 8490 Sequenced Strains for Exploring Actinobacteria Biosynthetic Diversity.</title>
        <authorList>
            <person name="Kalkreuter E."/>
            <person name="Kautsar S.A."/>
            <person name="Yang D."/>
            <person name="Bader C.D."/>
            <person name="Teijaro C.N."/>
            <person name="Fluegel L."/>
            <person name="Davis C.M."/>
            <person name="Simpson J.R."/>
            <person name="Lauterbach L."/>
            <person name="Steele A.D."/>
            <person name="Gui C."/>
            <person name="Meng S."/>
            <person name="Li G."/>
            <person name="Viehrig K."/>
            <person name="Ye F."/>
            <person name="Su P."/>
            <person name="Kiefer A.F."/>
            <person name="Nichols A."/>
            <person name="Cepeda A.J."/>
            <person name="Yan W."/>
            <person name="Fan B."/>
            <person name="Jiang Y."/>
            <person name="Adhikari A."/>
            <person name="Zheng C.-J."/>
            <person name="Schuster L."/>
            <person name="Cowan T.M."/>
            <person name="Smanski M.J."/>
            <person name="Chevrette M.G."/>
            <person name="De Carvalho L.P.S."/>
            <person name="Shen B."/>
        </authorList>
    </citation>
    <scope>NUCLEOTIDE SEQUENCE [LARGE SCALE GENOMIC DNA]</scope>
    <source>
        <strain evidence="1 2">NPDC060353</strain>
    </source>
</reference>
<dbReference type="Proteomes" id="UP001598673">
    <property type="component" value="Unassembled WGS sequence"/>
</dbReference>
<evidence type="ECO:0000313" key="1">
    <source>
        <dbReference type="EMBL" id="MFD6792534.1"/>
    </source>
</evidence>